<evidence type="ECO:0000256" key="3">
    <source>
        <dbReference type="ARBA" id="ARBA00022679"/>
    </source>
</evidence>
<dbReference type="RefSeq" id="XP_016980909.2">
    <property type="nucleotide sequence ID" value="XM_017125420.2"/>
</dbReference>
<evidence type="ECO:0000256" key="1">
    <source>
        <dbReference type="ARBA" id="ARBA00009995"/>
    </source>
</evidence>
<name>A0ABM5HIJ7_DRORH</name>
<keyword evidence="4" id="KW-0472">Membrane</keyword>
<keyword evidence="7" id="KW-1185">Reference proteome</keyword>
<dbReference type="CDD" id="cd03784">
    <property type="entry name" value="GT1_Gtf-like"/>
    <property type="match status" value="1"/>
</dbReference>
<organism evidence="6 7">
    <name type="scientific">Drosophila rhopaloa</name>
    <name type="common">Fruit fly</name>
    <dbReference type="NCBI Taxonomy" id="1041015"/>
    <lineage>
        <taxon>Eukaryota</taxon>
        <taxon>Metazoa</taxon>
        <taxon>Ecdysozoa</taxon>
        <taxon>Arthropoda</taxon>
        <taxon>Hexapoda</taxon>
        <taxon>Insecta</taxon>
        <taxon>Pterygota</taxon>
        <taxon>Neoptera</taxon>
        <taxon>Endopterygota</taxon>
        <taxon>Diptera</taxon>
        <taxon>Brachycera</taxon>
        <taxon>Muscomorpha</taxon>
        <taxon>Ephydroidea</taxon>
        <taxon>Drosophilidae</taxon>
        <taxon>Drosophila</taxon>
        <taxon>Sophophora</taxon>
    </lineage>
</organism>
<dbReference type="SUPFAM" id="SSF53756">
    <property type="entry name" value="UDP-Glycosyltransferase/glycogen phosphorylase"/>
    <property type="match status" value="1"/>
</dbReference>
<reference evidence="7" key="1">
    <citation type="journal article" date="2021" name="Elife">
        <title>Highly contiguous assemblies of 101 drosophilid genomes.</title>
        <authorList>
            <person name="Kim B.Y."/>
            <person name="Wang J.R."/>
            <person name="Miller D.E."/>
            <person name="Barmina O."/>
            <person name="Delaney E."/>
            <person name="Thompson A."/>
            <person name="Comeault A.A."/>
            <person name="Peede D."/>
            <person name="D'Agostino E.R."/>
            <person name="Pelaez J."/>
            <person name="Aguilar J.M."/>
            <person name="Haji D."/>
            <person name="Matsunaga T."/>
            <person name="Armstrong E.E."/>
            <person name="Zych M."/>
            <person name="Ogawa Y."/>
            <person name="Stamenkovic-Radak M."/>
            <person name="Jelic M."/>
            <person name="Veselinovic M.S."/>
            <person name="Tanaskovic M."/>
            <person name="Eric P."/>
            <person name="Gao J.J."/>
            <person name="Katoh T.K."/>
            <person name="Toda M.J."/>
            <person name="Watabe H."/>
            <person name="Watada M."/>
            <person name="Davis J.S."/>
            <person name="Moyle L.C."/>
            <person name="Manoli G."/>
            <person name="Bertolini E."/>
            <person name="Kostal V."/>
            <person name="Hawley R.S."/>
            <person name="Takahashi A."/>
            <person name="Jones C.D."/>
            <person name="Price D.K."/>
            <person name="Whiteman N."/>
            <person name="Kopp A."/>
            <person name="Matute D.R."/>
            <person name="Petrov D.A."/>
        </authorList>
    </citation>
    <scope>NUCLEOTIDE SEQUENCE [LARGE SCALE GENOMIC DNA]</scope>
</reference>
<feature type="transmembrane region" description="Helical" evidence="4">
    <location>
        <begin position="486"/>
        <end position="509"/>
    </location>
</feature>
<keyword evidence="5" id="KW-0732">Signal</keyword>
<dbReference type="GeneID" id="108045930"/>
<keyword evidence="4" id="KW-0812">Transmembrane</keyword>
<dbReference type="InterPro" id="IPR050271">
    <property type="entry name" value="UDP-glycosyltransferase"/>
</dbReference>
<evidence type="ECO:0000313" key="6">
    <source>
        <dbReference type="EnsemblMetazoa" id="XP_016980909.2"/>
    </source>
</evidence>
<dbReference type="Proteomes" id="UP001652680">
    <property type="component" value="Unassembled WGS sequence"/>
</dbReference>
<reference evidence="6" key="2">
    <citation type="submission" date="2025-05" db="UniProtKB">
        <authorList>
            <consortium name="EnsemblMetazoa"/>
        </authorList>
    </citation>
    <scope>IDENTIFICATION</scope>
</reference>
<feature type="signal peptide" evidence="5">
    <location>
        <begin position="1"/>
        <end position="24"/>
    </location>
</feature>
<keyword evidence="4" id="KW-1133">Transmembrane helix</keyword>
<keyword evidence="3" id="KW-0808">Transferase</keyword>
<dbReference type="InterPro" id="IPR002213">
    <property type="entry name" value="UDP_glucos_trans"/>
</dbReference>
<protein>
    <submittedName>
        <fullName evidence="6">Uncharacterized protein</fullName>
    </submittedName>
</protein>
<dbReference type="PANTHER" id="PTHR48043:SF159">
    <property type="entry name" value="EG:EG0003.4 PROTEIN-RELATED"/>
    <property type="match status" value="1"/>
</dbReference>
<evidence type="ECO:0000256" key="2">
    <source>
        <dbReference type="ARBA" id="ARBA00022676"/>
    </source>
</evidence>
<keyword evidence="2" id="KW-0328">Glycosyltransferase</keyword>
<dbReference type="PANTHER" id="PTHR48043">
    <property type="entry name" value="EG:EG0003.4 PROTEIN-RELATED"/>
    <property type="match status" value="1"/>
</dbReference>
<dbReference type="Gene3D" id="3.40.50.2000">
    <property type="entry name" value="Glycogen Phosphorylase B"/>
    <property type="match status" value="2"/>
</dbReference>
<accession>A0ABM5HIJ7</accession>
<feature type="chain" id="PRO_5046413401" evidence="5">
    <location>
        <begin position="25"/>
        <end position="525"/>
    </location>
</feature>
<proteinExistence type="inferred from homology"/>
<sequence>MVKHFSLVFVLTLAITSLNYGTQSANILGLFPSLSPSHLIISMSAAKVLAEQGHNVTVVTVLEPTITHRNINLIQIPLTKEEIKERSESIGAKQKNTSGHRLLSILNMADQMDSMLRKMKDVLKDKRVKDLYLNKGNHFDLVISGYFMNDYQLGFARKVNAPVIVLAPGPPNQMLNSLIGNPHDPVEKDKNMTFGQRLDSYITSLIYGIFVRQIDRLNREFYKELFTDDPSMPEYSEILKNTSLVFFCSHGASEGSIRPNVPAAIEIGGIQIKDKPDRLPKNLEEFLSNATDGAILLSLGSNVQGTHIKHDTVQKMFNVLSKLKQKVIWKWEDLENTPGKSDNILYSRWLPQDDILAHPNIKLFINHAGKGGITEAQYHGKPMLSLPVFGDQPSNAFAMVRNGFGLTLSLLTLEEAPFDQAIREILSNPQYSQKVAKFSSLYRDRPTSARESVIFWTDYIIRHNGAPHLQSPLVHMDFIAANNLDIYALFTAILVSIVLILKAVIQYIYAKLISKFNKATKVKKH</sequence>
<dbReference type="Pfam" id="PF00201">
    <property type="entry name" value="UDPGT"/>
    <property type="match status" value="1"/>
</dbReference>
<evidence type="ECO:0000256" key="5">
    <source>
        <dbReference type="SAM" id="SignalP"/>
    </source>
</evidence>
<dbReference type="EnsemblMetazoa" id="XM_017125420.2">
    <property type="protein sequence ID" value="XP_016980909.2"/>
    <property type="gene ID" value="LOC108045930"/>
</dbReference>
<evidence type="ECO:0000313" key="7">
    <source>
        <dbReference type="Proteomes" id="UP001652680"/>
    </source>
</evidence>
<comment type="similarity">
    <text evidence="1">Belongs to the UDP-glycosyltransferase family.</text>
</comment>
<evidence type="ECO:0000256" key="4">
    <source>
        <dbReference type="SAM" id="Phobius"/>
    </source>
</evidence>